<name>A0AAT9FLG0_9BACT</name>
<evidence type="ECO:0000313" key="1">
    <source>
        <dbReference type="EMBL" id="BDS06836.1"/>
    </source>
</evidence>
<gene>
    <name evidence="1" type="ORF">NT6N_18760</name>
</gene>
<organism evidence="1">
    <name type="scientific">Oceaniferula spumae</name>
    <dbReference type="NCBI Taxonomy" id="2979115"/>
    <lineage>
        <taxon>Bacteria</taxon>
        <taxon>Pseudomonadati</taxon>
        <taxon>Verrucomicrobiota</taxon>
        <taxon>Verrucomicrobiia</taxon>
        <taxon>Verrucomicrobiales</taxon>
        <taxon>Verrucomicrobiaceae</taxon>
        <taxon>Oceaniferula</taxon>
    </lineage>
</organism>
<dbReference type="InterPro" id="IPR006311">
    <property type="entry name" value="TAT_signal"/>
</dbReference>
<evidence type="ECO:0008006" key="2">
    <source>
        <dbReference type="Google" id="ProtNLM"/>
    </source>
</evidence>
<dbReference type="KEGG" id="osu:NT6N_18760"/>
<dbReference type="Pfam" id="PF07586">
    <property type="entry name" value="HXXSHH"/>
    <property type="match status" value="1"/>
</dbReference>
<dbReference type="InterPro" id="IPR011447">
    <property type="entry name" value="DUF1552"/>
</dbReference>
<proteinExistence type="predicted"/>
<accession>A0AAT9FLG0</accession>
<protein>
    <recommendedName>
        <fullName evidence="2">DUF1552 domain-containing protein</fullName>
    </recommendedName>
</protein>
<dbReference type="AlphaFoldDB" id="A0AAT9FLG0"/>
<reference evidence="1" key="1">
    <citation type="submission" date="2024-07" db="EMBL/GenBank/DDBJ databases">
        <title>Complete genome sequence of Verrucomicrobiaceae bacterium NT6N.</title>
        <authorList>
            <person name="Huang C."/>
            <person name="Takami H."/>
            <person name="Hamasaki K."/>
        </authorList>
    </citation>
    <scope>NUCLEOTIDE SEQUENCE</scope>
    <source>
        <strain evidence="1">NT6N</strain>
    </source>
</reference>
<dbReference type="PROSITE" id="PS51318">
    <property type="entry name" value="TAT"/>
    <property type="match status" value="1"/>
</dbReference>
<dbReference type="EMBL" id="AP026866">
    <property type="protein sequence ID" value="BDS06836.1"/>
    <property type="molecule type" value="Genomic_DNA"/>
</dbReference>
<sequence>MSFHTNTTSRRSFLRLGGSVLALPFLETFAGAKASQAAPAKRMIFLGGGFGFTKDTFYPKKAGRFAEIGMTEGLAPLARHKNDITMVSNLTNHGATDPHGGSVSYLTGANVAGTPGKRFHNSISCDQLAAEHLGKDTRYSSLILSADEPDGGQNSGHGAGLSLAWDASGKPMPGINRPLDLYRQLFANPGDSRTELNDRLKKKQSILDLVRINGGNMKRTLSKSDQEKLDEYFTGVRQVEKGLERQAKWADIPKPKAPFDAPLEGLTGEKAIHLMYDMIIVALQTGMTNVVSYRQPVCSLLVGMGIKLKAHSLSHYGFSEPRIVASRERDKKCSALFAHFIDRLKEAKDSDGSRLFDNCIVSYGSNLRSGHELKNVPAIITGGGAKDIKHGRHVVLPEKDTPLANYWLTLMQQAGVKSDRFSHSTGIVPELLG</sequence>